<dbReference type="CDD" id="cd14748">
    <property type="entry name" value="PBP2_UgpB"/>
    <property type="match status" value="1"/>
</dbReference>
<dbReference type="InterPro" id="IPR006059">
    <property type="entry name" value="SBP"/>
</dbReference>
<reference evidence="9 10" key="1">
    <citation type="submission" date="2016-10" db="EMBL/GenBank/DDBJ databases">
        <authorList>
            <person name="de Groot N.N."/>
        </authorList>
    </citation>
    <scope>NUCLEOTIDE SEQUENCE [LARGE SCALE GENOMIC DNA]</scope>
    <source>
        <strain evidence="9 10">DSM 29439</strain>
    </source>
</reference>
<comment type="subcellular location">
    <subcellularLocation>
        <location evidence="1">Periplasm</location>
    </subcellularLocation>
</comment>
<evidence type="ECO:0000256" key="5">
    <source>
        <dbReference type="ARBA" id="ARBA00022448"/>
    </source>
</evidence>
<dbReference type="InterPro" id="IPR050490">
    <property type="entry name" value="Bact_solute-bd_prot1"/>
</dbReference>
<evidence type="ECO:0000313" key="10">
    <source>
        <dbReference type="Proteomes" id="UP000199650"/>
    </source>
</evidence>
<dbReference type="PANTHER" id="PTHR43649:SF31">
    <property type="entry name" value="SN-GLYCEROL-3-PHOSPHATE-BINDING PERIPLASMIC PROTEIN UGPB"/>
    <property type="match status" value="1"/>
</dbReference>
<comment type="similarity">
    <text evidence="2">Belongs to the bacterial solute-binding protein 1 family.</text>
</comment>
<dbReference type="Gene3D" id="3.40.190.10">
    <property type="entry name" value="Periplasmic binding protein-like II"/>
    <property type="match status" value="2"/>
</dbReference>
<dbReference type="SUPFAM" id="SSF53850">
    <property type="entry name" value="Periplasmic binding protein-like II"/>
    <property type="match status" value="1"/>
</dbReference>
<dbReference type="Proteomes" id="UP000199650">
    <property type="component" value="Unassembled WGS sequence"/>
</dbReference>
<evidence type="ECO:0000256" key="3">
    <source>
        <dbReference type="ARBA" id="ARBA00011557"/>
    </source>
</evidence>
<protein>
    <recommendedName>
        <fullName evidence="4">sn-glycerol-3-phosphate-binding periplasmic protein UgpB</fullName>
    </recommendedName>
</protein>
<comment type="subunit">
    <text evidence="3">The complex is composed of two ATP-binding proteins (UgpC), two transmembrane proteins (UgpA and UgpE) and a solute-binding protein (UgpB).</text>
</comment>
<sequence length="437" mass="47098">MKKLVFGAIAAATTAMSPIGASAQTEIQFWHAFTGRLGELVAAQVEEFNASQSDYKVVASHKGNYSETLNAGIAAFRAGEQPHVLMVFEVGTATMMAAEGAIKPVYEVMAESGAEFDPDAYIGAVKGYYTTTDGQMLSLPFNSSTPVLWVNRDAMEAAGVDPDTDLSTWQNVDSVLEQLKAGGEDCPLVTAWQSWIHLENFSAYHDVPFATRDNGFAGLDTELALNGEAQVAHLAKMGEWAKDGEFVYTGRRNEGGANFRAGECALFTESSAGYAGIKAEAEFAFDVRPLPYWEGVGNAPQNTIIGGASLWVMEGHEAEEYKGVGEFLSFLSSTPVQAKWHQDTGYLPITVAAGEATKEAGFYEENPGTDVAVKQMTANQPTANSKGIRLGSFDQIRGIIDEELEGIWAGDKTAQEAMDSAKERGDALLRRFEQANM</sequence>
<gene>
    <name evidence="9" type="ORF">SAMN05444851_1569</name>
</gene>
<evidence type="ECO:0000313" key="9">
    <source>
        <dbReference type="EMBL" id="SEW12548.1"/>
    </source>
</evidence>
<feature type="chain" id="PRO_5011755559" description="sn-glycerol-3-phosphate-binding periplasmic protein UgpB" evidence="8">
    <location>
        <begin position="24"/>
        <end position="437"/>
    </location>
</feature>
<evidence type="ECO:0000256" key="2">
    <source>
        <dbReference type="ARBA" id="ARBA00008520"/>
    </source>
</evidence>
<dbReference type="NCBIfam" id="NF008211">
    <property type="entry name" value="PRK10974.1"/>
    <property type="match status" value="1"/>
</dbReference>
<evidence type="ECO:0000256" key="7">
    <source>
        <dbReference type="ARBA" id="ARBA00034473"/>
    </source>
</evidence>
<keyword evidence="10" id="KW-1185">Reference proteome</keyword>
<dbReference type="PANTHER" id="PTHR43649">
    <property type="entry name" value="ARABINOSE-BINDING PROTEIN-RELATED"/>
    <property type="match status" value="1"/>
</dbReference>
<accession>A0A1I0PE28</accession>
<keyword evidence="6 8" id="KW-0732">Signal</keyword>
<keyword evidence="5" id="KW-0813">Transport</keyword>
<organism evidence="9 10">
    <name type="scientific">Aliiroseovarius sediminilitoris</name>
    <dbReference type="NCBI Taxonomy" id="1173584"/>
    <lineage>
        <taxon>Bacteria</taxon>
        <taxon>Pseudomonadati</taxon>
        <taxon>Pseudomonadota</taxon>
        <taxon>Alphaproteobacteria</taxon>
        <taxon>Rhodobacterales</taxon>
        <taxon>Paracoccaceae</taxon>
        <taxon>Aliiroseovarius</taxon>
    </lineage>
</organism>
<proteinExistence type="inferred from homology"/>
<dbReference type="EMBL" id="FOJB01000001">
    <property type="protein sequence ID" value="SEW12548.1"/>
    <property type="molecule type" value="Genomic_DNA"/>
</dbReference>
<dbReference type="OrthoDB" id="9762335at2"/>
<evidence type="ECO:0000256" key="8">
    <source>
        <dbReference type="SAM" id="SignalP"/>
    </source>
</evidence>
<dbReference type="GO" id="GO:0042597">
    <property type="term" value="C:periplasmic space"/>
    <property type="evidence" value="ECO:0007669"/>
    <property type="project" value="UniProtKB-SubCell"/>
</dbReference>
<dbReference type="Pfam" id="PF13416">
    <property type="entry name" value="SBP_bac_8"/>
    <property type="match status" value="1"/>
</dbReference>
<dbReference type="AlphaFoldDB" id="A0A1I0PE28"/>
<name>A0A1I0PE28_9RHOB</name>
<comment type="function">
    <text evidence="7">Part of the ABC transporter complex UgpBAEC involved in sn-glycerol-3-phosphate (G3P) import. Binds G3P.</text>
</comment>
<evidence type="ECO:0000256" key="4">
    <source>
        <dbReference type="ARBA" id="ARBA00017470"/>
    </source>
</evidence>
<feature type="signal peptide" evidence="8">
    <location>
        <begin position="1"/>
        <end position="23"/>
    </location>
</feature>
<dbReference type="STRING" id="1173584.SAMN05444851_1569"/>
<evidence type="ECO:0000256" key="6">
    <source>
        <dbReference type="ARBA" id="ARBA00022729"/>
    </source>
</evidence>
<evidence type="ECO:0000256" key="1">
    <source>
        <dbReference type="ARBA" id="ARBA00004418"/>
    </source>
</evidence>